<evidence type="ECO:0000259" key="3">
    <source>
        <dbReference type="PROSITE" id="PS50222"/>
    </source>
</evidence>
<evidence type="ECO:0000313" key="6">
    <source>
        <dbReference type="Proteomes" id="UP000030746"/>
    </source>
</evidence>
<gene>
    <name evidence="4" type="ORF">LOTGIDRAFT_176265</name>
    <name evidence="5" type="ORF">LOTGIDRAFT_236811</name>
</gene>
<evidence type="ECO:0000313" key="5">
    <source>
        <dbReference type="EMBL" id="ESO83234.1"/>
    </source>
</evidence>
<dbReference type="CTD" id="20243652"/>
<keyword evidence="2" id="KW-0732">Signal</keyword>
<dbReference type="GeneID" id="20243652"/>
<dbReference type="EMBL" id="KB203771">
    <property type="protein sequence ID" value="ESO83234.1"/>
    <property type="molecule type" value="Genomic_DNA"/>
</dbReference>
<feature type="chain" id="PRO_5008791628" description="EF-hand domain-containing protein" evidence="2">
    <location>
        <begin position="21"/>
        <end position="100"/>
    </location>
</feature>
<sequence length="100" mass="11282">MAAFMKVLMTMCFVCALTYGDEGEWTEFIKDTHDHPDHRDGIISTPTEFASLRKLFLNEGIQIGVINAAITNMDDNRDGQIDGEEYAEMRLELLPISKIA</sequence>
<dbReference type="GeneID" id="20250262"/>
<accession>V4B479</accession>
<dbReference type="OrthoDB" id="6125100at2759"/>
<reference evidence="5 6" key="1">
    <citation type="journal article" date="2013" name="Nature">
        <title>Insights into bilaterian evolution from three spiralian genomes.</title>
        <authorList>
            <person name="Simakov O."/>
            <person name="Marletaz F."/>
            <person name="Cho S.J."/>
            <person name="Edsinger-Gonzales E."/>
            <person name="Havlak P."/>
            <person name="Hellsten U."/>
            <person name="Kuo D.H."/>
            <person name="Larsson T."/>
            <person name="Lv J."/>
            <person name="Arendt D."/>
            <person name="Savage R."/>
            <person name="Osoegawa K."/>
            <person name="de Jong P."/>
            <person name="Grimwood J."/>
            <person name="Chapman J.A."/>
            <person name="Shapiro H."/>
            <person name="Aerts A."/>
            <person name="Otillar R.P."/>
            <person name="Terry A.Y."/>
            <person name="Boore J.L."/>
            <person name="Grigoriev I.V."/>
            <person name="Lindberg D.R."/>
            <person name="Seaver E.C."/>
            <person name="Weisblat D.A."/>
            <person name="Putnam N.H."/>
            <person name="Rokhsar D.S."/>
        </authorList>
    </citation>
    <scope>NUCLEOTIDE SEQUENCE [LARGE SCALE GENOMIC DNA]</scope>
</reference>
<feature type="domain" description="EF-hand" evidence="3">
    <location>
        <begin position="61"/>
        <end position="96"/>
    </location>
</feature>
<dbReference type="KEGG" id="lgi:LOTGIDRAFT_236811"/>
<dbReference type="InterPro" id="IPR002048">
    <property type="entry name" value="EF_hand_dom"/>
</dbReference>
<dbReference type="RefSeq" id="XP_009066195.1">
    <property type="nucleotide sequence ID" value="XM_009067947.1"/>
</dbReference>
<evidence type="ECO:0000256" key="1">
    <source>
        <dbReference type="ARBA" id="ARBA00022837"/>
    </source>
</evidence>
<dbReference type="CTD" id="20250262"/>
<dbReference type="HOGENOM" id="CLU_2309173_0_0_1"/>
<protein>
    <recommendedName>
        <fullName evidence="3">EF-hand domain-containing protein</fullName>
    </recommendedName>
</protein>
<dbReference type="EMBL" id="KB203786">
    <property type="protein sequence ID" value="ESO83117.1"/>
    <property type="molecule type" value="Genomic_DNA"/>
</dbReference>
<evidence type="ECO:0000313" key="4">
    <source>
        <dbReference type="EMBL" id="ESO83117.1"/>
    </source>
</evidence>
<keyword evidence="1" id="KW-0106">Calcium</keyword>
<dbReference type="RefSeq" id="XP_009066183.1">
    <property type="nucleotide sequence ID" value="XM_009067935.1"/>
</dbReference>
<dbReference type="SUPFAM" id="SSF47473">
    <property type="entry name" value="EF-hand"/>
    <property type="match status" value="1"/>
</dbReference>
<dbReference type="PROSITE" id="PS00018">
    <property type="entry name" value="EF_HAND_1"/>
    <property type="match status" value="1"/>
</dbReference>
<keyword evidence="6" id="KW-1185">Reference proteome</keyword>
<dbReference type="PROSITE" id="PS50222">
    <property type="entry name" value="EF_HAND_2"/>
    <property type="match status" value="1"/>
</dbReference>
<dbReference type="Proteomes" id="UP000030746">
    <property type="component" value="Unassembled WGS sequence"/>
</dbReference>
<name>V4B479_LOTGI</name>
<dbReference type="AlphaFoldDB" id="V4B479"/>
<feature type="signal peptide" evidence="2">
    <location>
        <begin position="1"/>
        <end position="20"/>
    </location>
</feature>
<organism evidence="5 6">
    <name type="scientific">Lottia gigantea</name>
    <name type="common">Giant owl limpet</name>
    <dbReference type="NCBI Taxonomy" id="225164"/>
    <lineage>
        <taxon>Eukaryota</taxon>
        <taxon>Metazoa</taxon>
        <taxon>Spiralia</taxon>
        <taxon>Lophotrochozoa</taxon>
        <taxon>Mollusca</taxon>
        <taxon>Gastropoda</taxon>
        <taxon>Patellogastropoda</taxon>
        <taxon>Lottioidea</taxon>
        <taxon>Lottiidae</taxon>
        <taxon>Lottia</taxon>
    </lineage>
</organism>
<dbReference type="GO" id="GO:0005509">
    <property type="term" value="F:calcium ion binding"/>
    <property type="evidence" value="ECO:0007669"/>
    <property type="project" value="InterPro"/>
</dbReference>
<dbReference type="InterPro" id="IPR011992">
    <property type="entry name" value="EF-hand-dom_pair"/>
</dbReference>
<dbReference type="KEGG" id="lgi:LOTGIDRAFT_176265"/>
<proteinExistence type="predicted"/>
<evidence type="ECO:0000256" key="2">
    <source>
        <dbReference type="SAM" id="SignalP"/>
    </source>
</evidence>
<dbReference type="InterPro" id="IPR018247">
    <property type="entry name" value="EF_Hand_1_Ca_BS"/>
</dbReference>